<proteinExistence type="predicted"/>
<dbReference type="Proteomes" id="UP000734854">
    <property type="component" value="Unassembled WGS sequence"/>
</dbReference>
<dbReference type="PANTHER" id="PTHR47592">
    <property type="entry name" value="PBF68 PROTEIN"/>
    <property type="match status" value="1"/>
</dbReference>
<protein>
    <recommendedName>
        <fullName evidence="1">Retrovirus-related Pol polyprotein from transposon TNT 1-94-like beta-barrel domain-containing protein</fullName>
    </recommendedName>
</protein>
<evidence type="ECO:0000313" key="3">
    <source>
        <dbReference type="Proteomes" id="UP000734854"/>
    </source>
</evidence>
<dbReference type="EMBL" id="JACMSC010000021">
    <property type="protein sequence ID" value="KAG6470540.1"/>
    <property type="molecule type" value="Genomic_DNA"/>
</dbReference>
<dbReference type="Pfam" id="PF22936">
    <property type="entry name" value="Pol_BBD"/>
    <property type="match status" value="1"/>
</dbReference>
<organism evidence="2 3">
    <name type="scientific">Zingiber officinale</name>
    <name type="common">Ginger</name>
    <name type="synonym">Amomum zingiber</name>
    <dbReference type="NCBI Taxonomy" id="94328"/>
    <lineage>
        <taxon>Eukaryota</taxon>
        <taxon>Viridiplantae</taxon>
        <taxon>Streptophyta</taxon>
        <taxon>Embryophyta</taxon>
        <taxon>Tracheophyta</taxon>
        <taxon>Spermatophyta</taxon>
        <taxon>Magnoliopsida</taxon>
        <taxon>Liliopsida</taxon>
        <taxon>Zingiberales</taxon>
        <taxon>Zingiberaceae</taxon>
        <taxon>Zingiber</taxon>
    </lineage>
</organism>
<accession>A0A8J5C1T6</accession>
<name>A0A8J5C1T6_ZINOF</name>
<dbReference type="AlphaFoldDB" id="A0A8J5C1T6"/>
<feature type="domain" description="Retrovirus-related Pol polyprotein from transposon TNT 1-94-like beta-barrel" evidence="1">
    <location>
        <begin position="175"/>
        <end position="254"/>
    </location>
</feature>
<comment type="caution">
    <text evidence="2">The sequence shown here is derived from an EMBL/GenBank/DDBJ whole genome shotgun (WGS) entry which is preliminary data.</text>
</comment>
<evidence type="ECO:0000313" key="2">
    <source>
        <dbReference type="EMBL" id="KAG6470540.1"/>
    </source>
</evidence>
<keyword evidence="3" id="KW-1185">Reference proteome</keyword>
<sequence length="401" mass="44846">MAMENPIMSLFANNTLTRENFPKWKSNINIMLVSENNRFVLTEECPPVPPANAARAVREPYDYWITSNNKAKAYMLASMFDAQQDGAQGAEMHGAIIDEGTQVSIILNSLPSDFIPFSSNYIMNKLNYGMTQLLNELQTFEAISGLVKNKAEANVVGKPNSSKEACLVEDDSSFWIIDLEATNHVYSSIQLLSSSKELADGELTLRVGNGALASVKAVGVARLNFKNKYLVLNDVYFILGFCRNLISISILHEQLFGISFYVNGISILRNGLEICYAVYDDCICQELSEVEVKEDRHSNILLCWYLFLIQLKPLAVPSFTFLNPDDATAFVFSAPLFHRLPLPPPFLFSRAAAVDDPLWLLESHWSAHDVPKELFLSMDRFGNAVEGFGDLFEGEPRLKAL</sequence>
<reference evidence="2 3" key="1">
    <citation type="submission" date="2020-08" db="EMBL/GenBank/DDBJ databases">
        <title>Plant Genome Project.</title>
        <authorList>
            <person name="Zhang R.-G."/>
        </authorList>
    </citation>
    <scope>NUCLEOTIDE SEQUENCE [LARGE SCALE GENOMIC DNA]</scope>
    <source>
        <tissue evidence="2">Rhizome</tissue>
    </source>
</reference>
<gene>
    <name evidence="2" type="ORF">ZIOFF_071613</name>
</gene>
<evidence type="ECO:0000259" key="1">
    <source>
        <dbReference type="Pfam" id="PF22936"/>
    </source>
</evidence>
<dbReference type="InterPro" id="IPR054722">
    <property type="entry name" value="PolX-like_BBD"/>
</dbReference>